<dbReference type="RefSeq" id="WP_095613917.1">
    <property type="nucleotide sequence ID" value="NZ_MVOG01000038.1"/>
</dbReference>
<feature type="compositionally biased region" description="Basic and acidic residues" evidence="1">
    <location>
        <begin position="201"/>
        <end position="225"/>
    </location>
</feature>
<proteinExistence type="predicted"/>
<comment type="caution">
    <text evidence="2">The sequence shown here is derived from an EMBL/GenBank/DDBJ whole genome shotgun (WGS) entry which is preliminary data.</text>
</comment>
<dbReference type="Pfam" id="PF19503">
    <property type="entry name" value="DUF6037"/>
    <property type="match status" value="1"/>
</dbReference>
<feature type="region of interest" description="Disordered" evidence="1">
    <location>
        <begin position="195"/>
        <end position="225"/>
    </location>
</feature>
<reference evidence="2 3" key="1">
    <citation type="journal article" date="2017" name="ISME J.">
        <title>Unveiling bifidobacterial biogeography across the mammalian branch of the tree of life.</title>
        <authorList>
            <person name="Milani C."/>
            <person name="Mangifesta M."/>
            <person name="Mancabelli L."/>
            <person name="Lugli G.A."/>
            <person name="James K."/>
            <person name="Duranti S."/>
            <person name="Turroni F."/>
            <person name="Ferrario C."/>
            <person name="Ossiprandi M.C."/>
            <person name="van Sinderen D."/>
            <person name="Ventura M."/>
        </authorList>
    </citation>
    <scope>NUCLEOTIDE SEQUENCE [LARGE SCALE GENOMIC DNA]</scope>
    <source>
        <strain evidence="2 3">70</strain>
    </source>
</reference>
<evidence type="ECO:0000256" key="1">
    <source>
        <dbReference type="SAM" id="MobiDB-lite"/>
    </source>
</evidence>
<name>A0A2A2EEH7_9BIFI</name>
<dbReference type="AlphaFoldDB" id="A0A2A2EEH7"/>
<dbReference type="Proteomes" id="UP000217986">
    <property type="component" value="Unassembled WGS sequence"/>
</dbReference>
<protein>
    <submittedName>
        <fullName evidence="2">Uncharacterized protein</fullName>
    </submittedName>
</protein>
<gene>
    <name evidence="2" type="ORF">B1400_1606</name>
</gene>
<dbReference type="InterPro" id="IPR046100">
    <property type="entry name" value="DUF6037"/>
</dbReference>
<evidence type="ECO:0000313" key="2">
    <source>
        <dbReference type="EMBL" id="PAU67634.1"/>
    </source>
</evidence>
<accession>A0A2A2EEH7</accession>
<sequence>MQLHTLTETARTILAQHGETRFFWRYQDQYVPTAQFEVLFTATLANDGSIGDAELFICQCGGINNPWNHSFSLLMRNGTYQCSARLEGKDYYTLINILHIGRRRQGTDPWSPAIFLGDVDGSSAHVRNNWARHRIRTINDLPATYRSNIEESNKIYYICAREISPNGPTEANQEKTRRLIGPMWAQQCKKLRKSTCWTDQPPRDKDGHPISLRLPKDTDATDNFH</sequence>
<keyword evidence="3" id="KW-1185">Reference proteome</keyword>
<organism evidence="2 3">
    <name type="scientific">Bifidobacterium italicum</name>
    <dbReference type="NCBI Taxonomy" id="1960968"/>
    <lineage>
        <taxon>Bacteria</taxon>
        <taxon>Bacillati</taxon>
        <taxon>Actinomycetota</taxon>
        <taxon>Actinomycetes</taxon>
        <taxon>Bifidobacteriales</taxon>
        <taxon>Bifidobacteriaceae</taxon>
        <taxon>Bifidobacterium</taxon>
    </lineage>
</organism>
<dbReference type="EMBL" id="MVOG01000038">
    <property type="protein sequence ID" value="PAU67634.1"/>
    <property type="molecule type" value="Genomic_DNA"/>
</dbReference>
<evidence type="ECO:0000313" key="3">
    <source>
        <dbReference type="Proteomes" id="UP000217986"/>
    </source>
</evidence>